<dbReference type="AlphaFoldDB" id="A0AA42N6F0"/>
<dbReference type="Proteomes" id="UP001158730">
    <property type="component" value="Unassembled WGS sequence"/>
</dbReference>
<proteinExistence type="predicted"/>
<evidence type="ECO:0000313" key="3">
    <source>
        <dbReference type="Proteomes" id="UP001158730"/>
    </source>
</evidence>
<dbReference type="EMBL" id="JAOBYN010000040">
    <property type="protein sequence ID" value="MDH1057334.1"/>
    <property type="molecule type" value="Genomic_DNA"/>
</dbReference>
<protein>
    <submittedName>
        <fullName evidence="2">Uncharacterized protein</fullName>
    </submittedName>
</protein>
<sequence>MSKHEVLLRLACEQGQSPRAVDQTLNLTGAHPDLIDLPGVSHKLLQLFPVCNMGVPISFQGYDEQVWRTVCEWVISLASQPNISELLGGQFWHGDVPPEKNPIHGKGVTLFGFPYASLLNAPRDHENIHDYLRLLAQLLVTSQQVGTDCLVSQRYAVYLALNKLCSRATFSIPPELAIWGSAHEFVDSCRKFNSKTSTSDSANHFGVISRFVRYCHGDSPRDGGGSGGGDRGNGNRDDRPDLVHHITEDLRGFVLGDPDDPDQLPGHYNILVGQGDTADGELAPGEISPPTEIWVLDDDGCERPYVADILGQQNVEAHIVRSRQFLPFAYNQFTLMELRNLLFGASDLFHACLEGKSYRRDARIKLRMEAIIALHVTLWLGQSITQVVQLSVTDDEDEEADGLALILGDCPQFSMVVRRPDLAGDGRWQASSGVRDPLLRILLPDLAGSAQLIKHLLSAFPRCSNQLFTFETQQLDNEIRALLLELGNGDGRYTRTKLRSYVFHQIVTDTQDVAAASMLSGVEIPSTQTPRYYLQLDASYLRKIYTTSLARVLTQVYACAGLAYQPADLSPERPQQGGLGATHCLLPQTIADNVSAMAAVLRKKVDGRLSDMLAWHNCYTLFTLQMLMLVTGCRAIRNPLMLLDEFDPVLGMGALSDKDGDDRHMSRLVYMPAMLRRQITNYLEHCSAISRQLIGYLPQDEVGNRWSRGFFLWTSPSGLRRAEITPSKIYEQMALLPGYTTHRVNAYRKFIRTTLAERGCPPESLAAYMGHWLSGEEPQDVYSSFCPAAYANVLDEWISPLLRELGWSALSSQWVNE</sequence>
<feature type="region of interest" description="Disordered" evidence="1">
    <location>
        <begin position="219"/>
        <end position="241"/>
    </location>
</feature>
<feature type="compositionally biased region" description="Gly residues" evidence="1">
    <location>
        <begin position="222"/>
        <end position="232"/>
    </location>
</feature>
<organism evidence="2 3">
    <name type="scientific">Aquipseudomonas alcaligenes</name>
    <name type="common">Pseudomonas alcaligenes</name>
    <dbReference type="NCBI Taxonomy" id="43263"/>
    <lineage>
        <taxon>Bacteria</taxon>
        <taxon>Pseudomonadati</taxon>
        <taxon>Pseudomonadota</taxon>
        <taxon>Gammaproteobacteria</taxon>
        <taxon>Pseudomonadales</taxon>
        <taxon>Pseudomonadaceae</taxon>
        <taxon>Aquipseudomonas</taxon>
    </lineage>
</organism>
<dbReference type="InterPro" id="IPR011010">
    <property type="entry name" value="DNA_brk_join_enz"/>
</dbReference>
<name>A0AA42N6F0_AQUAC</name>
<gene>
    <name evidence="2" type="ORF">N5C05_21585</name>
</gene>
<dbReference type="RefSeq" id="WP_280055468.1">
    <property type="nucleotide sequence ID" value="NZ_JAOBYN010000040.1"/>
</dbReference>
<dbReference type="SUPFAM" id="SSF56349">
    <property type="entry name" value="DNA breaking-rejoining enzymes"/>
    <property type="match status" value="1"/>
</dbReference>
<accession>A0AA42N6F0</accession>
<reference evidence="2" key="1">
    <citation type="submission" date="2022-09" db="EMBL/GenBank/DDBJ databases">
        <title>Intensive care unit water sources are persistently colonized with multi-drug resistant bacteria and are the site of extensive horizontal gene transfer of antibiotic resistance genes.</title>
        <authorList>
            <person name="Diorio-Toth L."/>
        </authorList>
    </citation>
    <scope>NUCLEOTIDE SEQUENCE</scope>
    <source>
        <strain evidence="2">GD03990</strain>
    </source>
</reference>
<evidence type="ECO:0000313" key="2">
    <source>
        <dbReference type="EMBL" id="MDH1057334.1"/>
    </source>
</evidence>
<comment type="caution">
    <text evidence="2">The sequence shown here is derived from an EMBL/GenBank/DDBJ whole genome shotgun (WGS) entry which is preliminary data.</text>
</comment>
<evidence type="ECO:0000256" key="1">
    <source>
        <dbReference type="SAM" id="MobiDB-lite"/>
    </source>
</evidence>
<dbReference type="GO" id="GO:0003677">
    <property type="term" value="F:DNA binding"/>
    <property type="evidence" value="ECO:0007669"/>
    <property type="project" value="InterPro"/>
</dbReference>